<name>A0ABN7AEN9_9HEMI</name>
<dbReference type="InterPro" id="IPR017943">
    <property type="entry name" value="Bactericidal_perm-incr_a/b_dom"/>
</dbReference>
<dbReference type="SMART" id="SM00700">
    <property type="entry name" value="JHBP"/>
    <property type="match status" value="1"/>
</dbReference>
<evidence type="ECO:0008006" key="5">
    <source>
        <dbReference type="Google" id="ProtNLM"/>
    </source>
</evidence>
<evidence type="ECO:0000256" key="1">
    <source>
        <dbReference type="SAM" id="MobiDB-lite"/>
    </source>
</evidence>
<dbReference type="Proteomes" id="UP001307889">
    <property type="component" value="Chromosome 2"/>
</dbReference>
<feature type="signal peptide" evidence="2">
    <location>
        <begin position="1"/>
        <end position="24"/>
    </location>
</feature>
<keyword evidence="2" id="KW-0732">Signal</keyword>
<dbReference type="InterPro" id="IPR010562">
    <property type="entry name" value="Haemolymph_juvenile_hormone-bd"/>
</dbReference>
<dbReference type="PANTHER" id="PTHR11008:SF13">
    <property type="entry name" value="FI04421P"/>
    <property type="match status" value="1"/>
</dbReference>
<dbReference type="PANTHER" id="PTHR11008">
    <property type="entry name" value="PROTEIN TAKEOUT-LIKE PROTEIN"/>
    <property type="match status" value="1"/>
</dbReference>
<protein>
    <recommendedName>
        <fullName evidence="5">Lipid-binding serum glycoprotein C-terminal domain-containing protein</fullName>
    </recommendedName>
</protein>
<feature type="region of interest" description="Disordered" evidence="1">
    <location>
        <begin position="59"/>
        <end position="139"/>
    </location>
</feature>
<dbReference type="SUPFAM" id="SSF55394">
    <property type="entry name" value="Bactericidal permeability-increasing protein, BPI"/>
    <property type="match status" value="1"/>
</dbReference>
<evidence type="ECO:0000313" key="3">
    <source>
        <dbReference type="EMBL" id="BES90745.1"/>
    </source>
</evidence>
<dbReference type="Pfam" id="PF06585">
    <property type="entry name" value="JHBP"/>
    <property type="match status" value="1"/>
</dbReference>
<dbReference type="Gene3D" id="3.15.10.30">
    <property type="entry name" value="Haemolymph juvenile hormone binding protein"/>
    <property type="match status" value="1"/>
</dbReference>
<feature type="compositionally biased region" description="Basic and acidic residues" evidence="1">
    <location>
        <begin position="114"/>
        <end position="130"/>
    </location>
</feature>
<dbReference type="InterPro" id="IPR038606">
    <property type="entry name" value="To_sf"/>
</dbReference>
<dbReference type="InterPro" id="IPR038602">
    <property type="entry name" value="Mite_allergen_7_sf"/>
</dbReference>
<feature type="chain" id="PRO_5045744080" description="Lipid-binding serum glycoprotein C-terminal domain-containing protein" evidence="2">
    <location>
        <begin position="25"/>
        <end position="579"/>
    </location>
</feature>
<accession>A0ABN7AEN9</accession>
<evidence type="ECO:0000256" key="2">
    <source>
        <dbReference type="SAM" id="SignalP"/>
    </source>
</evidence>
<evidence type="ECO:0000313" key="4">
    <source>
        <dbReference type="Proteomes" id="UP001307889"/>
    </source>
</evidence>
<organism evidence="3 4">
    <name type="scientific">Nesidiocoris tenuis</name>
    <dbReference type="NCBI Taxonomy" id="355587"/>
    <lineage>
        <taxon>Eukaryota</taxon>
        <taxon>Metazoa</taxon>
        <taxon>Ecdysozoa</taxon>
        <taxon>Arthropoda</taxon>
        <taxon>Hexapoda</taxon>
        <taxon>Insecta</taxon>
        <taxon>Pterygota</taxon>
        <taxon>Neoptera</taxon>
        <taxon>Paraneoptera</taxon>
        <taxon>Hemiptera</taxon>
        <taxon>Heteroptera</taxon>
        <taxon>Panheteroptera</taxon>
        <taxon>Cimicomorpha</taxon>
        <taxon>Miridae</taxon>
        <taxon>Dicyphina</taxon>
        <taxon>Nesidiocoris</taxon>
    </lineage>
</organism>
<feature type="compositionally biased region" description="Polar residues" evidence="1">
    <location>
        <begin position="59"/>
        <end position="78"/>
    </location>
</feature>
<feature type="compositionally biased region" description="Low complexity" evidence="1">
    <location>
        <begin position="79"/>
        <end position="91"/>
    </location>
</feature>
<proteinExistence type="predicted"/>
<sequence length="579" mass="63495">MGKVVLFVLLVLAIMAGHPPFVKGDDVDDGNALESTTIAQTKIPDFTSTDASESLLDGATSTIPDISTTEPSISTAPETSSIPDPTSTSSDNLKNVDDDTEHASTTTTSTSTPEMKENELPEGGREDEPPRMPAQPAQNANAGVISSFQDIFKKVDTLATGAIMGGFDKEKVPPPLHPPTDEDKTKLSNQIRGALKYYKDYRIVAVPGADVPDPFPVPNFSKKMGGTPFTFFNTTMYGMSNYSIQHINTNLEKMQVYIEVFMPRLVVLGNYTAKSWFKKAAGPFNVTILDVTSSGAAALTRDEDGNLLASDSEMDMQFRDGRVDFKNLGLMGSILQGMLSGAAPLLFDAIKPAVLGEINDKIRTDINNKIRTVGSKFIASNASSPLDQAIEEARSYMRTNGYDPFRIENYVLKKSVLLVNISEFTLNGVSDFYKASDIELSMDNGTLELGLHIATKKLHGRCRWLFAFGNRFARAGWSNFTVNYIQTKFYVTQSLDITEHPQLRQLDINVGKIILDVSGLGKLDIIAETLVNTLPDLLRHIIVDAIEIPIKIKAQEILDRVNVQELLDKTLPELDRIGV</sequence>
<keyword evidence="4" id="KW-1185">Reference proteome</keyword>
<dbReference type="EMBL" id="AP028910">
    <property type="protein sequence ID" value="BES90745.1"/>
    <property type="molecule type" value="Genomic_DNA"/>
</dbReference>
<reference evidence="3 4" key="1">
    <citation type="submission" date="2023-09" db="EMBL/GenBank/DDBJ databases">
        <title>Nesidiocoris tenuis whole genome shotgun sequence.</title>
        <authorList>
            <person name="Shibata T."/>
            <person name="Shimoda M."/>
            <person name="Kobayashi T."/>
            <person name="Uehara T."/>
        </authorList>
    </citation>
    <scope>NUCLEOTIDE SEQUENCE [LARGE SCALE GENOMIC DNA]</scope>
    <source>
        <strain evidence="3 4">Japan</strain>
    </source>
</reference>
<gene>
    <name evidence="3" type="ORF">NTJ_03553</name>
</gene>
<dbReference type="Gene3D" id="3.15.10.50">
    <property type="match status" value="1"/>
</dbReference>